<organism evidence="1 2">
    <name type="scientific">Chlamydomonas eustigma</name>
    <dbReference type="NCBI Taxonomy" id="1157962"/>
    <lineage>
        <taxon>Eukaryota</taxon>
        <taxon>Viridiplantae</taxon>
        <taxon>Chlorophyta</taxon>
        <taxon>core chlorophytes</taxon>
        <taxon>Chlorophyceae</taxon>
        <taxon>CS clade</taxon>
        <taxon>Chlamydomonadales</taxon>
        <taxon>Chlamydomonadaceae</taxon>
        <taxon>Chlamydomonas</taxon>
    </lineage>
</organism>
<sequence>MAQDNQLLMGPGSNQLNLKAVRDHAVALRRSVDEAVQSLALDNPTLSQGPLHWESCLKKYSVINQQVMGLRDQMRGILKQVVVMPRFVDNPGVAHALPIQLASKLTPEMDAKDASTKAFVSSGPLGKGDVGTQYEQVSSQLDDYNRFVSSLTSSGGVLDIKGSLRSDIELGSRRIQSLITEAKEIHAAAALRYHPGGAAASAASASASIRGTAAGSAARHWELAKRARIDPAGSAGAQTVPGTKPLEPELVMLLTGDGLRAQQSIQRAH</sequence>
<gene>
    <name evidence="1" type="ORF">CEUSTIGMA_g6747.t1</name>
</gene>
<reference evidence="1 2" key="1">
    <citation type="submission" date="2017-08" db="EMBL/GenBank/DDBJ databases">
        <title>Acidophilic green algal genome provides insights into adaptation to an acidic environment.</title>
        <authorList>
            <person name="Hirooka S."/>
            <person name="Hirose Y."/>
            <person name="Kanesaki Y."/>
            <person name="Higuchi S."/>
            <person name="Fujiwara T."/>
            <person name="Onuma R."/>
            <person name="Era A."/>
            <person name="Ohbayashi R."/>
            <person name="Uzuka A."/>
            <person name="Nozaki H."/>
            <person name="Yoshikawa H."/>
            <person name="Miyagishima S.Y."/>
        </authorList>
    </citation>
    <scope>NUCLEOTIDE SEQUENCE [LARGE SCALE GENOMIC DNA]</scope>
    <source>
        <strain evidence="1 2">NIES-2499</strain>
    </source>
</reference>
<comment type="caution">
    <text evidence="1">The sequence shown here is derived from an EMBL/GenBank/DDBJ whole genome shotgun (WGS) entry which is preliminary data.</text>
</comment>
<name>A0A250X8C1_9CHLO</name>
<dbReference type="STRING" id="1157962.A0A250X8C1"/>
<evidence type="ECO:0008006" key="3">
    <source>
        <dbReference type="Google" id="ProtNLM"/>
    </source>
</evidence>
<protein>
    <recommendedName>
        <fullName evidence="3">Mediator complex subunit 8</fullName>
    </recommendedName>
</protein>
<evidence type="ECO:0000313" key="1">
    <source>
        <dbReference type="EMBL" id="GAX79306.1"/>
    </source>
</evidence>
<proteinExistence type="predicted"/>
<dbReference type="OrthoDB" id="534569at2759"/>
<dbReference type="AlphaFoldDB" id="A0A250X8C1"/>
<accession>A0A250X8C1</accession>
<dbReference type="EMBL" id="BEGY01000041">
    <property type="protein sequence ID" value="GAX79306.1"/>
    <property type="molecule type" value="Genomic_DNA"/>
</dbReference>
<evidence type="ECO:0000313" key="2">
    <source>
        <dbReference type="Proteomes" id="UP000232323"/>
    </source>
</evidence>
<keyword evidence="2" id="KW-1185">Reference proteome</keyword>
<dbReference type="Proteomes" id="UP000232323">
    <property type="component" value="Unassembled WGS sequence"/>
</dbReference>